<dbReference type="PANTHER" id="PTHR45632">
    <property type="entry name" value="LD33804P"/>
    <property type="match status" value="1"/>
</dbReference>
<dbReference type="Proteomes" id="UP000297700">
    <property type="component" value="Unassembled WGS sequence"/>
</dbReference>
<keyword evidence="2" id="KW-0677">Repeat</keyword>
<gene>
    <name evidence="5" type="ORF">E4K64_32930</name>
    <name evidence="4" type="ORF">E4K66_27465</name>
</gene>
<evidence type="ECO:0008006" key="8">
    <source>
        <dbReference type="Google" id="ProtNLM"/>
    </source>
</evidence>
<dbReference type="PANTHER" id="PTHR45632:SF3">
    <property type="entry name" value="KELCH-LIKE PROTEIN 32"/>
    <property type="match status" value="1"/>
</dbReference>
<evidence type="ECO:0000313" key="6">
    <source>
        <dbReference type="Proteomes" id="UP000297700"/>
    </source>
</evidence>
<dbReference type="EMBL" id="SPQS01000026">
    <property type="protein sequence ID" value="TFV69514.1"/>
    <property type="molecule type" value="Genomic_DNA"/>
</dbReference>
<dbReference type="SUPFAM" id="SSF117281">
    <property type="entry name" value="Kelch motif"/>
    <property type="match status" value="1"/>
</dbReference>
<organism evidence="4 7">
    <name type="scientific">Bradyrhizobium frederickii</name>
    <dbReference type="NCBI Taxonomy" id="2560054"/>
    <lineage>
        <taxon>Bacteria</taxon>
        <taxon>Pseudomonadati</taxon>
        <taxon>Pseudomonadota</taxon>
        <taxon>Alphaproteobacteria</taxon>
        <taxon>Hyphomicrobiales</taxon>
        <taxon>Nitrobacteraceae</taxon>
        <taxon>Bradyrhizobium</taxon>
    </lineage>
</organism>
<dbReference type="AlphaFoldDB" id="A0A4Y9KV68"/>
<keyword evidence="7" id="KW-1185">Reference proteome</keyword>
<dbReference type="Gene3D" id="2.120.10.80">
    <property type="entry name" value="Kelch-type beta propeller"/>
    <property type="match status" value="2"/>
</dbReference>
<sequence length="362" mass="38879">MRNAVRVYCATVVMSLLATLAAARGDQLTFSTWKATTPFEGPRTSHAATLVNNRIYILGGLYASANNFTLYNDVQTALLGNDGAIAEGAWEKTTPFVEPRSGMGVAVHKEFIYVVGGFSNKGTRADAQYARVMPDGMLGSWTTSPNQLAIPRSNLALQIFSTMSGTSYLAAIAGVGEIGKDTVHFDTIETAEINPDGSLGQWKLCPFHLKGGRSAPGVAVNKGVLYVAGGWGDLLIEDVFSDVQYAPIRDDGCPDAWHTNAARLNMPLYGHTMTVTLAAGRPSLVVLGGNAGQGNYFNNVQFAPLAPDSETGRFVFDTHQFAVPRWGQATVQYNNFLYVLGGSQRGNGDYLNDVQFTVMGNQ</sequence>
<dbReference type="InterPro" id="IPR015915">
    <property type="entry name" value="Kelch-typ_b-propeller"/>
</dbReference>
<reference evidence="5 6" key="2">
    <citation type="submission" date="2019-03" db="EMBL/GenBank/DDBJ databases">
        <title>Bradyrhizobium strains diversity.</title>
        <authorList>
            <person name="Urquiaga M.C.O."/>
            <person name="Hungria M."/>
            <person name="Delamuta J.R.M."/>
            <person name="Klepa M.S."/>
        </authorList>
    </citation>
    <scope>NUCLEOTIDE SEQUENCE [LARGE SCALE GENOMIC DNA]</scope>
    <source>
        <strain evidence="5 6">CNPSo 3426</strain>
    </source>
</reference>
<evidence type="ECO:0000313" key="7">
    <source>
        <dbReference type="Proteomes" id="UP000298225"/>
    </source>
</evidence>
<keyword evidence="1" id="KW-0880">Kelch repeat</keyword>
<dbReference type="Proteomes" id="UP000298225">
    <property type="component" value="Unassembled WGS sequence"/>
</dbReference>
<evidence type="ECO:0000313" key="4">
    <source>
        <dbReference type="EMBL" id="TFV35261.1"/>
    </source>
</evidence>
<protein>
    <recommendedName>
        <fullName evidence="8">Galactose oxidase</fullName>
    </recommendedName>
</protein>
<evidence type="ECO:0000256" key="3">
    <source>
        <dbReference type="SAM" id="SignalP"/>
    </source>
</evidence>
<keyword evidence="3" id="KW-0732">Signal</keyword>
<name>A0A4Y9KV68_9BRAD</name>
<feature type="chain" id="PRO_5044616807" description="Galactose oxidase" evidence="3">
    <location>
        <begin position="24"/>
        <end position="362"/>
    </location>
</feature>
<evidence type="ECO:0000256" key="1">
    <source>
        <dbReference type="ARBA" id="ARBA00022441"/>
    </source>
</evidence>
<comment type="caution">
    <text evidence="4">The sequence shown here is derived from an EMBL/GenBank/DDBJ whole genome shotgun (WGS) entry which is preliminary data.</text>
</comment>
<dbReference type="OrthoDB" id="8454683at2"/>
<reference evidence="4 7" key="1">
    <citation type="submission" date="2019-03" db="EMBL/GenBank/DDBJ databases">
        <title>Bradyrhizobium strains diversity isolated from Chamaecrista fasciculata.</title>
        <authorList>
            <person name="Urquiaga M.C.O."/>
            <person name="Hungria M."/>
            <person name="Delamuta J.R.M."/>
        </authorList>
    </citation>
    <scope>NUCLEOTIDE SEQUENCE [LARGE SCALE GENOMIC DNA]</scope>
    <source>
        <strain evidence="4 7">CNPSo 3424</strain>
    </source>
</reference>
<accession>A0A4Y9KV68</accession>
<feature type="signal peptide" evidence="3">
    <location>
        <begin position="1"/>
        <end position="23"/>
    </location>
</feature>
<proteinExistence type="predicted"/>
<accession>A0A4Y9NP60</accession>
<dbReference type="EMBL" id="SPQU01000015">
    <property type="protein sequence ID" value="TFV35261.1"/>
    <property type="molecule type" value="Genomic_DNA"/>
</dbReference>
<evidence type="ECO:0000313" key="5">
    <source>
        <dbReference type="EMBL" id="TFV69514.1"/>
    </source>
</evidence>
<evidence type="ECO:0000256" key="2">
    <source>
        <dbReference type="ARBA" id="ARBA00022737"/>
    </source>
</evidence>
<dbReference type="RefSeq" id="WP_126259253.1">
    <property type="nucleotide sequence ID" value="NZ_SPQS01000026.1"/>
</dbReference>